<reference evidence="4" key="1">
    <citation type="journal article" date="2019" name="Int. J. Syst. Evol. Microbiol.">
        <title>The Global Catalogue of Microorganisms (GCM) 10K type strain sequencing project: providing services to taxonomists for standard genome sequencing and annotation.</title>
        <authorList>
            <consortium name="The Broad Institute Genomics Platform"/>
            <consortium name="The Broad Institute Genome Sequencing Center for Infectious Disease"/>
            <person name="Wu L."/>
            <person name="Ma J."/>
        </authorList>
    </citation>
    <scope>NUCLEOTIDE SEQUENCE [LARGE SCALE GENOMIC DNA]</scope>
    <source>
        <strain evidence="4">JCM 18123</strain>
    </source>
</reference>
<accession>A0ABP9GJS6</accession>
<name>A0ABP9GJS6_9ACTN</name>
<evidence type="ECO:0000256" key="1">
    <source>
        <dbReference type="SAM" id="MobiDB-lite"/>
    </source>
</evidence>
<feature type="transmembrane region" description="Helical" evidence="2">
    <location>
        <begin position="45"/>
        <end position="67"/>
    </location>
</feature>
<evidence type="ECO:0000313" key="3">
    <source>
        <dbReference type="EMBL" id="GAA4944315.1"/>
    </source>
</evidence>
<evidence type="ECO:0000313" key="4">
    <source>
        <dbReference type="Proteomes" id="UP001499993"/>
    </source>
</evidence>
<organism evidence="3 4">
    <name type="scientific">Streptomonospora halophila</name>
    <dbReference type="NCBI Taxonomy" id="427369"/>
    <lineage>
        <taxon>Bacteria</taxon>
        <taxon>Bacillati</taxon>
        <taxon>Actinomycetota</taxon>
        <taxon>Actinomycetes</taxon>
        <taxon>Streptosporangiales</taxon>
        <taxon>Nocardiopsidaceae</taxon>
        <taxon>Streptomonospora</taxon>
    </lineage>
</organism>
<keyword evidence="2" id="KW-0812">Transmembrane</keyword>
<comment type="caution">
    <text evidence="3">The sequence shown here is derived from an EMBL/GenBank/DDBJ whole genome shotgun (WGS) entry which is preliminary data.</text>
</comment>
<proteinExistence type="predicted"/>
<keyword evidence="4" id="KW-1185">Reference proteome</keyword>
<protein>
    <submittedName>
        <fullName evidence="3">Uncharacterized protein</fullName>
    </submittedName>
</protein>
<keyword evidence="2" id="KW-1133">Transmembrane helix</keyword>
<feature type="region of interest" description="Disordered" evidence="1">
    <location>
        <begin position="1"/>
        <end position="37"/>
    </location>
</feature>
<dbReference type="EMBL" id="BAABIK010000015">
    <property type="protein sequence ID" value="GAA4944315.1"/>
    <property type="molecule type" value="Genomic_DNA"/>
</dbReference>
<dbReference type="RefSeq" id="WP_425579396.1">
    <property type="nucleotide sequence ID" value="NZ_BAABIK010000015.1"/>
</dbReference>
<evidence type="ECO:0000256" key="2">
    <source>
        <dbReference type="SAM" id="Phobius"/>
    </source>
</evidence>
<keyword evidence="2" id="KW-0472">Membrane</keyword>
<dbReference type="Proteomes" id="UP001499993">
    <property type="component" value="Unassembled WGS sequence"/>
</dbReference>
<gene>
    <name evidence="3" type="ORF">GCM10023224_29080</name>
</gene>
<sequence>MSGPPGSASHEDGADPQSGGSPIRQMSLWPPPRSTRHSAKRRRSLIVGVLAVLLLGTGLGTAAVWALQRGDAATADGSSVPESYAGTWRGEMSQVDEQGEHVVDWGAEVKLEQGEERGVSEWYTLDCRGSLDLTERTGDRLSFDYVETYDPGENCVDESELVLESGDSAGTLKARWTAVSHDGTPMTSTGTLR</sequence>